<evidence type="ECO:0000313" key="2">
    <source>
        <dbReference type="EMBL" id="PZQ95855.1"/>
    </source>
</evidence>
<dbReference type="EMBL" id="QFQS01000005">
    <property type="protein sequence ID" value="PZQ95855.1"/>
    <property type="molecule type" value="Genomic_DNA"/>
</dbReference>
<dbReference type="PANTHER" id="PTHR30367:SF12">
    <property type="entry name" value="P-HYDROXYBENZOIC ACID EFFLUX PUMP SUBUNIT AAEA"/>
    <property type="match status" value="1"/>
</dbReference>
<dbReference type="Proteomes" id="UP000248975">
    <property type="component" value="Unassembled WGS sequence"/>
</dbReference>
<dbReference type="InterPro" id="IPR050393">
    <property type="entry name" value="MFP_Efflux_Pump"/>
</dbReference>
<accession>A0A2W5S9R4</accession>
<name>A0A2W5S9R4_CERSP</name>
<dbReference type="Gene3D" id="2.40.50.100">
    <property type="match status" value="1"/>
</dbReference>
<gene>
    <name evidence="2" type="ORF">DI533_17580</name>
</gene>
<keyword evidence="1" id="KW-0175">Coiled coil</keyword>
<dbReference type="SUPFAM" id="SSF111369">
    <property type="entry name" value="HlyD-like secretion proteins"/>
    <property type="match status" value="1"/>
</dbReference>
<evidence type="ECO:0000313" key="3">
    <source>
        <dbReference type="Proteomes" id="UP000248975"/>
    </source>
</evidence>
<feature type="coiled-coil region" evidence="1">
    <location>
        <begin position="135"/>
        <end position="162"/>
    </location>
</feature>
<organism evidence="2 3">
    <name type="scientific">Cereibacter sphaeroides</name>
    <name type="common">Rhodobacter sphaeroides</name>
    <dbReference type="NCBI Taxonomy" id="1063"/>
    <lineage>
        <taxon>Bacteria</taxon>
        <taxon>Pseudomonadati</taxon>
        <taxon>Pseudomonadota</taxon>
        <taxon>Alphaproteobacteria</taxon>
        <taxon>Rhodobacterales</taxon>
        <taxon>Paracoccaceae</taxon>
        <taxon>Cereibacter</taxon>
    </lineage>
</organism>
<dbReference type="Gene3D" id="2.40.30.170">
    <property type="match status" value="1"/>
</dbReference>
<comment type="caution">
    <text evidence="2">The sequence shown here is derived from an EMBL/GenBank/DDBJ whole genome shotgun (WGS) entry which is preliminary data.</text>
</comment>
<sequence>MLELLVSSLITILPDYLFRRFGQGKRLGREITIFSIWYELRWGITACVFLTISLITVIFFYHPSTSAAVTLYRSIPILPEASGRVNKVFVDLRGEVKAGDPIFSLDSSQQQATVRVAQARVAEAEAAIVVARSNLAVSEGQIEEAQSALKQARDELETRQAIRARNTDTISAREVEKAETLVQGRQGTLNVATANRDTIQTQIEVQLPAEKQSAEAALAQAEADLAKTVIYAGVDGRVEQFSLRVGDVVNPFMRPAGVLIPANAGTTTMQAGFNQIEAGVIYPGMIGEAACNSRPFEIISLVVTDVQNVIAAGQFRASDQLVDLATQKLAPGTLTVYLEPLFKDELDKLTPGSSCTATVYTNNYKRLESEELSSLQRIGLHAVDTVGMVKALILRIQTVLMPVQTLVFSTEH</sequence>
<protein>
    <submittedName>
        <fullName evidence="2">Secretion protein HlyD</fullName>
    </submittedName>
</protein>
<dbReference type="PANTHER" id="PTHR30367">
    <property type="entry name" value="P-HYDROXYBENZOIC ACID EFFLUX PUMP SUBUNIT AAEA-RELATED"/>
    <property type="match status" value="1"/>
</dbReference>
<dbReference type="AlphaFoldDB" id="A0A2W5S9R4"/>
<evidence type="ECO:0000256" key="1">
    <source>
        <dbReference type="SAM" id="Coils"/>
    </source>
</evidence>
<proteinExistence type="predicted"/>
<reference evidence="2 3" key="1">
    <citation type="submission" date="2017-08" db="EMBL/GenBank/DDBJ databases">
        <title>Infants hospitalized years apart are colonized by the same room-sourced microbial strains.</title>
        <authorList>
            <person name="Brooks B."/>
            <person name="Olm M.R."/>
            <person name="Firek B.A."/>
            <person name="Baker R."/>
            <person name="Thomas B.C."/>
            <person name="Morowitz M.J."/>
            <person name="Banfield J.F."/>
        </authorList>
    </citation>
    <scope>NUCLEOTIDE SEQUENCE [LARGE SCALE GENOMIC DNA]</scope>
    <source>
        <strain evidence="2">S2_003_000_R2_11</strain>
    </source>
</reference>
<dbReference type="Gene3D" id="1.10.287.470">
    <property type="entry name" value="Helix hairpin bin"/>
    <property type="match status" value="1"/>
</dbReference>